<keyword evidence="4" id="KW-0472">Membrane</keyword>
<gene>
    <name evidence="6" type="ORF">COU82_00915</name>
</gene>
<dbReference type="InterPro" id="IPR029044">
    <property type="entry name" value="Nucleotide-diphossugar_trans"/>
</dbReference>
<evidence type="ECO:0000256" key="2">
    <source>
        <dbReference type="ARBA" id="ARBA00022676"/>
    </source>
</evidence>
<keyword evidence="2" id="KW-0328">Glycosyltransferase</keyword>
<dbReference type="Gene3D" id="3.90.550.10">
    <property type="entry name" value="Spore Coat Polysaccharide Biosynthesis Protein SpsA, Chain A"/>
    <property type="match status" value="1"/>
</dbReference>
<dbReference type="GO" id="GO:0016757">
    <property type="term" value="F:glycosyltransferase activity"/>
    <property type="evidence" value="ECO:0007669"/>
    <property type="project" value="UniProtKB-KW"/>
</dbReference>
<name>A0A2M8KCI1_9BACT</name>
<feature type="transmembrane region" description="Helical" evidence="4">
    <location>
        <begin position="6"/>
        <end position="25"/>
    </location>
</feature>
<feature type="transmembrane region" description="Helical" evidence="4">
    <location>
        <begin position="321"/>
        <end position="339"/>
    </location>
</feature>
<dbReference type="EMBL" id="PFDX01000011">
    <property type="protein sequence ID" value="PJE57628.1"/>
    <property type="molecule type" value="Genomic_DNA"/>
</dbReference>
<dbReference type="InterPro" id="IPR001173">
    <property type="entry name" value="Glyco_trans_2-like"/>
</dbReference>
<evidence type="ECO:0000256" key="1">
    <source>
        <dbReference type="ARBA" id="ARBA00006739"/>
    </source>
</evidence>
<keyword evidence="3" id="KW-0808">Transferase</keyword>
<dbReference type="PANTHER" id="PTHR43630:SF1">
    <property type="entry name" value="POLY-BETA-1,6-N-ACETYL-D-GLUCOSAMINE SYNTHASE"/>
    <property type="match status" value="1"/>
</dbReference>
<keyword evidence="4" id="KW-0812">Transmembrane</keyword>
<dbReference type="AlphaFoldDB" id="A0A2M8KCI1"/>
<dbReference type="SUPFAM" id="SSF53448">
    <property type="entry name" value="Nucleotide-diphospho-sugar transferases"/>
    <property type="match status" value="1"/>
</dbReference>
<comment type="caution">
    <text evidence="6">The sequence shown here is derived from an EMBL/GenBank/DDBJ whole genome shotgun (WGS) entry which is preliminary data.</text>
</comment>
<feature type="transmembrane region" description="Helical" evidence="4">
    <location>
        <begin position="351"/>
        <end position="373"/>
    </location>
</feature>
<accession>A0A2M8KCI1</accession>
<dbReference type="Pfam" id="PF00535">
    <property type="entry name" value="Glycos_transf_2"/>
    <property type="match status" value="1"/>
</dbReference>
<evidence type="ECO:0000313" key="6">
    <source>
        <dbReference type="EMBL" id="PJE57628.1"/>
    </source>
</evidence>
<evidence type="ECO:0000313" key="7">
    <source>
        <dbReference type="Proteomes" id="UP000231648"/>
    </source>
</evidence>
<reference evidence="7" key="1">
    <citation type="submission" date="2017-09" db="EMBL/GenBank/DDBJ databases">
        <title>Depth-based differentiation of microbial function through sediment-hosted aquifers and enrichment of novel symbionts in the deep terrestrial subsurface.</title>
        <authorList>
            <person name="Probst A.J."/>
            <person name="Ladd B."/>
            <person name="Jarett J.K."/>
            <person name="Geller-Mcgrath D.E."/>
            <person name="Sieber C.M.K."/>
            <person name="Emerson J.B."/>
            <person name="Anantharaman K."/>
            <person name="Thomas B.C."/>
            <person name="Malmstrom R."/>
            <person name="Stieglmeier M."/>
            <person name="Klingl A."/>
            <person name="Woyke T."/>
            <person name="Ryan C.M."/>
            <person name="Banfield J.F."/>
        </authorList>
    </citation>
    <scope>NUCLEOTIDE SEQUENCE [LARGE SCALE GENOMIC DNA]</scope>
</reference>
<organism evidence="6 7">
    <name type="scientific">Candidatus Portnoybacteria bacterium CG10_big_fil_rev_8_21_14_0_10_38_18</name>
    <dbReference type="NCBI Taxonomy" id="1974813"/>
    <lineage>
        <taxon>Bacteria</taxon>
        <taxon>Candidatus Portnoyibacteriota</taxon>
    </lineage>
</organism>
<dbReference type="PANTHER" id="PTHR43630">
    <property type="entry name" value="POLY-BETA-1,6-N-ACETYL-D-GLUCOSAMINE SYNTHASE"/>
    <property type="match status" value="1"/>
</dbReference>
<sequence>MEVIFIFISILNSIFVFYFALYFFYTLKIYLLAEESSKGPDKVPSKDISVVVPAHNVESVIEKSIQSVLDQENVRIPKIVIVDDNSNASTKNNIRKVKTWDKRIGIIKLSDGKPSKAKALLIGIKRTSTEFVALLDADTILDKKAISRTFNYLLDKKKSYATCLIDPVKQKGIIYQLICYDRLFRQRILQVVRNYFSCSNLPGCFGIFNKRTFIKTLENGFLEDLISTYRISTKGDEVLLLKQVLAYEHERTNLKTLIFQRIRWTIGNIHTSPFFYRTLLKVGFVKKVIFFSYPLLWYIIHYWLVFLLVMSVVYPSLISKYLIMAIGYSGLVLLSSVVIKEKIYGNPISFLLHIVVFPFCVVIALFMALYTLAEKRSFFFTKESLFARS</sequence>
<keyword evidence="4" id="KW-1133">Transmembrane helix</keyword>
<dbReference type="CDD" id="cd06423">
    <property type="entry name" value="CESA_like"/>
    <property type="match status" value="1"/>
</dbReference>
<evidence type="ECO:0000256" key="4">
    <source>
        <dbReference type="SAM" id="Phobius"/>
    </source>
</evidence>
<evidence type="ECO:0000259" key="5">
    <source>
        <dbReference type="Pfam" id="PF00535"/>
    </source>
</evidence>
<proteinExistence type="inferred from homology"/>
<feature type="domain" description="Glycosyltransferase 2-like" evidence="5">
    <location>
        <begin position="49"/>
        <end position="210"/>
    </location>
</feature>
<comment type="similarity">
    <text evidence="1">Belongs to the glycosyltransferase 2 family.</text>
</comment>
<protein>
    <recommendedName>
        <fullName evidence="5">Glycosyltransferase 2-like domain-containing protein</fullName>
    </recommendedName>
</protein>
<evidence type="ECO:0000256" key="3">
    <source>
        <dbReference type="ARBA" id="ARBA00022679"/>
    </source>
</evidence>
<feature type="transmembrane region" description="Helical" evidence="4">
    <location>
        <begin position="295"/>
        <end position="315"/>
    </location>
</feature>
<dbReference type="Proteomes" id="UP000231648">
    <property type="component" value="Unassembled WGS sequence"/>
</dbReference>